<reference evidence="2" key="1">
    <citation type="submission" date="2018-06" db="EMBL/GenBank/DDBJ databases">
        <authorList>
            <person name="Zhirakovskaya E."/>
        </authorList>
    </citation>
    <scope>NUCLEOTIDE SEQUENCE</scope>
</reference>
<dbReference type="EMBL" id="UOEL01000096">
    <property type="protein sequence ID" value="VAW12926.1"/>
    <property type="molecule type" value="Genomic_DNA"/>
</dbReference>
<protein>
    <recommendedName>
        <fullName evidence="1">Transposase IS66 central domain-containing protein</fullName>
    </recommendedName>
</protein>
<dbReference type="AlphaFoldDB" id="A0A3B0U0L5"/>
<proteinExistence type="predicted"/>
<accession>A0A3B0U0L5</accession>
<gene>
    <name evidence="2" type="ORF">MNBD_BACTEROID03-1445</name>
</gene>
<evidence type="ECO:0000259" key="1">
    <source>
        <dbReference type="Pfam" id="PF03050"/>
    </source>
</evidence>
<feature type="non-terminal residue" evidence="2">
    <location>
        <position position="1"/>
    </location>
</feature>
<organism evidence="2">
    <name type="scientific">hydrothermal vent metagenome</name>
    <dbReference type="NCBI Taxonomy" id="652676"/>
    <lineage>
        <taxon>unclassified sequences</taxon>
        <taxon>metagenomes</taxon>
        <taxon>ecological metagenomes</taxon>
    </lineage>
</organism>
<feature type="domain" description="Transposase IS66 central" evidence="1">
    <location>
        <begin position="1"/>
        <end position="135"/>
    </location>
</feature>
<dbReference type="Pfam" id="PF03050">
    <property type="entry name" value="DDE_Tnp_IS66"/>
    <property type="match status" value="1"/>
</dbReference>
<dbReference type="InterPro" id="IPR004291">
    <property type="entry name" value="Transposase_IS66_central"/>
</dbReference>
<sequence length="146" mass="17393">YHPKRGKEAINDFNIVPLYNGNLVHDRFSPYFSYDCEHSLCNAHILRELLYLWESRQVKWSKDLSDLLVNVHHKEKKGIVFIENQYQNILKRSEVPVSPALRNHNKVYTKTKEEKSAFALEKHKHLFLEFVRGKKFSLTIIKQKEI</sequence>
<name>A0A3B0U0L5_9ZZZZ</name>
<evidence type="ECO:0000313" key="2">
    <source>
        <dbReference type="EMBL" id="VAW12926.1"/>
    </source>
</evidence>